<dbReference type="PROSITE" id="PS50887">
    <property type="entry name" value="GGDEF"/>
    <property type="match status" value="1"/>
</dbReference>
<dbReference type="PROSITE" id="PS50885">
    <property type="entry name" value="HAMP"/>
    <property type="match status" value="1"/>
</dbReference>
<dbReference type="InterPro" id="IPR050469">
    <property type="entry name" value="Diguanylate_Cyclase"/>
</dbReference>
<dbReference type="InterPro" id="IPR043128">
    <property type="entry name" value="Rev_trsase/Diguanyl_cyclase"/>
</dbReference>
<evidence type="ECO:0000259" key="5">
    <source>
        <dbReference type="PROSITE" id="PS50885"/>
    </source>
</evidence>
<dbReference type="OrthoDB" id="9812260at2"/>
<evidence type="ECO:0000313" key="8">
    <source>
        <dbReference type="Proteomes" id="UP000180253"/>
    </source>
</evidence>
<dbReference type="Gene3D" id="6.10.340.10">
    <property type="match status" value="1"/>
</dbReference>
<evidence type="ECO:0000256" key="3">
    <source>
        <dbReference type="ARBA" id="ARBA00034247"/>
    </source>
</evidence>
<evidence type="ECO:0000256" key="1">
    <source>
        <dbReference type="ARBA" id="ARBA00001946"/>
    </source>
</evidence>
<dbReference type="Pfam" id="PF00672">
    <property type="entry name" value="HAMP"/>
    <property type="match status" value="1"/>
</dbReference>
<evidence type="ECO:0000313" key="7">
    <source>
        <dbReference type="EMBL" id="OHU93558.1"/>
    </source>
</evidence>
<dbReference type="EMBL" id="MNAN01000037">
    <property type="protein sequence ID" value="OHU93558.1"/>
    <property type="molecule type" value="Genomic_DNA"/>
</dbReference>
<dbReference type="CDD" id="cd01949">
    <property type="entry name" value="GGDEF"/>
    <property type="match status" value="1"/>
</dbReference>
<dbReference type="PANTHER" id="PTHR45138:SF9">
    <property type="entry name" value="DIGUANYLATE CYCLASE DGCM-RELATED"/>
    <property type="match status" value="1"/>
</dbReference>
<dbReference type="EC" id="2.7.7.65" evidence="2"/>
<dbReference type="STRING" id="327939.BIW53_19650"/>
<keyword evidence="8" id="KW-1185">Reference proteome</keyword>
<dbReference type="Gene3D" id="3.30.70.270">
    <property type="match status" value="1"/>
</dbReference>
<comment type="caution">
    <text evidence="7">The sequence shown here is derived from an EMBL/GenBank/DDBJ whole genome shotgun (WGS) entry which is preliminary data.</text>
</comment>
<dbReference type="FunFam" id="3.30.70.270:FF:000001">
    <property type="entry name" value="Diguanylate cyclase domain protein"/>
    <property type="match status" value="1"/>
</dbReference>
<comment type="cofactor">
    <cofactor evidence="1">
        <name>Mg(2+)</name>
        <dbReference type="ChEBI" id="CHEBI:18420"/>
    </cofactor>
</comment>
<dbReference type="PANTHER" id="PTHR45138">
    <property type="entry name" value="REGULATORY COMPONENTS OF SENSORY TRANSDUCTION SYSTEM"/>
    <property type="match status" value="1"/>
</dbReference>
<keyword evidence="4" id="KW-1133">Transmembrane helix</keyword>
<dbReference type="GO" id="GO:0052621">
    <property type="term" value="F:diguanylate cyclase activity"/>
    <property type="evidence" value="ECO:0007669"/>
    <property type="project" value="UniProtKB-EC"/>
</dbReference>
<feature type="domain" description="GGDEF" evidence="6">
    <location>
        <begin position="304"/>
        <end position="438"/>
    </location>
</feature>
<comment type="catalytic activity">
    <reaction evidence="3">
        <text>2 GTP = 3',3'-c-di-GMP + 2 diphosphate</text>
        <dbReference type="Rhea" id="RHEA:24898"/>
        <dbReference type="ChEBI" id="CHEBI:33019"/>
        <dbReference type="ChEBI" id="CHEBI:37565"/>
        <dbReference type="ChEBI" id="CHEBI:58805"/>
        <dbReference type="EC" id="2.7.7.65"/>
    </reaction>
</comment>
<dbReference type="GO" id="GO:0005886">
    <property type="term" value="C:plasma membrane"/>
    <property type="evidence" value="ECO:0007669"/>
    <property type="project" value="TreeGrafter"/>
</dbReference>
<dbReference type="SUPFAM" id="SSF55073">
    <property type="entry name" value="Nucleotide cyclase"/>
    <property type="match status" value="1"/>
</dbReference>
<proteinExistence type="predicted"/>
<evidence type="ECO:0000259" key="6">
    <source>
        <dbReference type="PROSITE" id="PS50887"/>
    </source>
</evidence>
<dbReference type="GO" id="GO:0043709">
    <property type="term" value="P:cell adhesion involved in single-species biofilm formation"/>
    <property type="evidence" value="ECO:0007669"/>
    <property type="project" value="TreeGrafter"/>
</dbReference>
<sequence length="440" mass="49528">MYHSAVRFWQKRSLRFWLTSGLIMTISPFIAFSILTYIFVHERIVNPLLDLTSEQIGILSPINELQTTLWDVSRTVTGFAINAEPNLSEEYAIQAQRIDNAFSRLSEASNSAYVQLKDDLASAQQQWLRVAAHSEVILREPHTHMSPAFGSKVITFENEISALGYKLEQVYEDLQQQNEQLRHQVLETLEFANKMFVLVLLSATLIGLLGLLILNRSLLCSMNKLTEGASKFATGDTSHHIDIGTPMEMASVAHTFNSMKNKIIEQHKALELEANMDGLTGLLNRRKFNEQIELELNLARQGSYPVSVIICDIDHFKQFNDTYGHLDGDEALKAVAQTLKNGIRDNDKACRYGGEEFVIILPHCASNAAYMIADKLRQKVASQMIIIEERKVSPLTISMGVAVFPEHGKTSETLIKHADQALYKAKDHGRNRVFMASTDC</sequence>
<dbReference type="GO" id="GO:1902201">
    <property type="term" value="P:negative regulation of bacterial-type flagellum-dependent cell motility"/>
    <property type="evidence" value="ECO:0007669"/>
    <property type="project" value="TreeGrafter"/>
</dbReference>
<protein>
    <recommendedName>
        <fullName evidence="2">diguanylate cyclase</fullName>
        <ecNumber evidence="2">2.7.7.65</ecNumber>
    </recommendedName>
</protein>
<feature type="domain" description="HAMP" evidence="5">
    <location>
        <begin position="216"/>
        <end position="268"/>
    </location>
</feature>
<feature type="transmembrane region" description="Helical" evidence="4">
    <location>
        <begin position="195"/>
        <end position="214"/>
    </location>
</feature>
<dbReference type="InterPro" id="IPR029787">
    <property type="entry name" value="Nucleotide_cyclase"/>
</dbReference>
<keyword evidence="4" id="KW-0812">Transmembrane</keyword>
<accession>A0A1S1N1L1</accession>
<dbReference type="Pfam" id="PF00990">
    <property type="entry name" value="GGDEF"/>
    <property type="match status" value="1"/>
</dbReference>
<feature type="transmembrane region" description="Helical" evidence="4">
    <location>
        <begin position="16"/>
        <end position="40"/>
    </location>
</feature>
<dbReference type="InterPro" id="IPR000160">
    <property type="entry name" value="GGDEF_dom"/>
</dbReference>
<dbReference type="NCBIfam" id="TIGR00254">
    <property type="entry name" value="GGDEF"/>
    <property type="match status" value="1"/>
</dbReference>
<name>A0A1S1N1L1_9GAMM</name>
<dbReference type="Proteomes" id="UP000180253">
    <property type="component" value="Unassembled WGS sequence"/>
</dbReference>
<gene>
    <name evidence="7" type="ORF">BIW53_19650</name>
</gene>
<dbReference type="InterPro" id="IPR003660">
    <property type="entry name" value="HAMP_dom"/>
</dbReference>
<organism evidence="7 8">
    <name type="scientific">Pseudoalteromonas byunsanensis</name>
    <dbReference type="NCBI Taxonomy" id="327939"/>
    <lineage>
        <taxon>Bacteria</taxon>
        <taxon>Pseudomonadati</taxon>
        <taxon>Pseudomonadota</taxon>
        <taxon>Gammaproteobacteria</taxon>
        <taxon>Alteromonadales</taxon>
        <taxon>Pseudoalteromonadaceae</taxon>
        <taxon>Pseudoalteromonas</taxon>
    </lineage>
</organism>
<dbReference type="CDD" id="cd06225">
    <property type="entry name" value="HAMP"/>
    <property type="match status" value="1"/>
</dbReference>
<dbReference type="SMART" id="SM00267">
    <property type="entry name" value="GGDEF"/>
    <property type="match status" value="1"/>
</dbReference>
<evidence type="ECO:0000256" key="2">
    <source>
        <dbReference type="ARBA" id="ARBA00012528"/>
    </source>
</evidence>
<dbReference type="GO" id="GO:0007165">
    <property type="term" value="P:signal transduction"/>
    <property type="evidence" value="ECO:0007669"/>
    <property type="project" value="InterPro"/>
</dbReference>
<reference evidence="7 8" key="1">
    <citation type="submission" date="2016-10" db="EMBL/GenBank/DDBJ databases">
        <title>Pseudoalteromonas amylolytica sp. nov., isolated from the surface seawater.</title>
        <authorList>
            <person name="Wu Y.-H."/>
            <person name="Cheng H."/>
            <person name="Jin X.-B."/>
            <person name="Wang C.-S."/>
            <person name="Xu X.-W."/>
        </authorList>
    </citation>
    <scope>NUCLEOTIDE SEQUENCE [LARGE SCALE GENOMIC DNA]</scope>
    <source>
        <strain evidence="7 8">JCM 12483</strain>
    </source>
</reference>
<dbReference type="AlphaFoldDB" id="A0A1S1N1L1"/>
<keyword evidence="4" id="KW-0472">Membrane</keyword>
<evidence type="ECO:0000256" key="4">
    <source>
        <dbReference type="SAM" id="Phobius"/>
    </source>
</evidence>
<dbReference type="SMART" id="SM00304">
    <property type="entry name" value="HAMP"/>
    <property type="match status" value="1"/>
</dbReference>